<keyword evidence="2" id="KW-1185">Reference proteome</keyword>
<reference evidence="1 2" key="1">
    <citation type="submission" date="2013-11" db="EMBL/GenBank/DDBJ databases">
        <title>The Genome Sequence of Phytophthora parasitica P1569.</title>
        <authorList>
            <consortium name="The Broad Institute Genomics Platform"/>
            <person name="Russ C."/>
            <person name="Tyler B."/>
            <person name="Panabieres F."/>
            <person name="Shan W."/>
            <person name="Tripathy S."/>
            <person name="Grunwald N."/>
            <person name="Machado M."/>
            <person name="Johnson C.S."/>
            <person name="Arredondo F."/>
            <person name="Hong C."/>
            <person name="Coffey M."/>
            <person name="Young S.K."/>
            <person name="Zeng Q."/>
            <person name="Gargeya S."/>
            <person name="Fitzgerald M."/>
            <person name="Abouelleil A."/>
            <person name="Alvarado L."/>
            <person name="Chapman S.B."/>
            <person name="Gainer-Dewar J."/>
            <person name="Goldberg J."/>
            <person name="Griggs A."/>
            <person name="Gujja S."/>
            <person name="Hansen M."/>
            <person name="Howarth C."/>
            <person name="Imamovic A."/>
            <person name="Ireland A."/>
            <person name="Larimer J."/>
            <person name="McCowan C."/>
            <person name="Murphy C."/>
            <person name="Pearson M."/>
            <person name="Poon T.W."/>
            <person name="Priest M."/>
            <person name="Roberts A."/>
            <person name="Saif S."/>
            <person name="Shea T."/>
            <person name="Sykes S."/>
            <person name="Wortman J."/>
            <person name="Nusbaum C."/>
            <person name="Birren B."/>
        </authorList>
    </citation>
    <scope>NUCLEOTIDE SEQUENCE [LARGE SCALE GENOMIC DNA]</scope>
    <source>
        <strain evidence="1 2">P1569</strain>
    </source>
</reference>
<sequence length="107" mass="12266">MVKNLHPTIASVSNHDFVRSLRTKVALWSQGKCWAKCKTSWKIEFTRCHAHTTKITHKFTGNQIEDLNAVVALIADEKKSVFPNCNSLWRIEEPFQMTKSFSNTATE</sequence>
<protein>
    <submittedName>
        <fullName evidence="1">Uncharacterized protein</fullName>
    </submittedName>
</protein>
<dbReference type="AlphaFoldDB" id="V9DWT8"/>
<evidence type="ECO:0000313" key="2">
    <source>
        <dbReference type="Proteomes" id="UP000018721"/>
    </source>
</evidence>
<organism evidence="1 2">
    <name type="scientific">Phytophthora nicotianae P1569</name>
    <dbReference type="NCBI Taxonomy" id="1317065"/>
    <lineage>
        <taxon>Eukaryota</taxon>
        <taxon>Sar</taxon>
        <taxon>Stramenopiles</taxon>
        <taxon>Oomycota</taxon>
        <taxon>Peronosporomycetes</taxon>
        <taxon>Peronosporales</taxon>
        <taxon>Peronosporaceae</taxon>
        <taxon>Phytophthora</taxon>
    </lineage>
</organism>
<accession>V9DWT8</accession>
<proteinExistence type="predicted"/>
<evidence type="ECO:0000313" key="1">
    <source>
        <dbReference type="EMBL" id="ETI31126.1"/>
    </source>
</evidence>
<dbReference type="HOGENOM" id="CLU_2215167_0_0_1"/>
<comment type="caution">
    <text evidence="1">The sequence shown here is derived from an EMBL/GenBank/DDBJ whole genome shotgun (WGS) entry which is preliminary data.</text>
</comment>
<gene>
    <name evidence="1" type="ORF">F443_21850</name>
</gene>
<dbReference type="Proteomes" id="UP000018721">
    <property type="component" value="Unassembled WGS sequence"/>
</dbReference>
<name>V9DWT8_PHYNI</name>
<dbReference type="EMBL" id="ANIZ01003810">
    <property type="protein sequence ID" value="ETI31126.1"/>
    <property type="molecule type" value="Genomic_DNA"/>
</dbReference>